<gene>
    <name evidence="1" type="ORF">B0G92_0782</name>
    <name evidence="2" type="ORF">CLV50_0724</name>
</gene>
<comment type="caution">
    <text evidence="2">The sequence shown here is derived from an EMBL/GenBank/DDBJ whole genome shotgun (WGS) entry which is preliminary data.</text>
</comment>
<dbReference type="Proteomes" id="UP000233767">
    <property type="component" value="Unassembled WGS sequence"/>
</dbReference>
<sequence length="321" mass="34864">MKSFFKKIGILSIASFSLLSCDTNDDNNQNLNPFPTSNELNALFSEAINSRKQVFTIDASTTNYLTTTQGAIIQFNAGAITLNSTPVAGPVTVEVIEIYQRGDMLVTNKPTVAKLPGNNFEILTSGGEIYVNAKQNGQQLATSGYVIQIPAALTGGLDTDMDVFTGEFLPDGNLVWVQQNQWDLGFGNSAAPAYTTFSANFGWTNVDKFYTHPNPKTTINVIPPAGYTNANSEVFLSLDGDDNSLVNLFGDPLTQTFTFNSYPAFPIGLECHIIFISEENGMWKYGIKPVTIQENGTYTFSAGELNTASEANLVQIINNLP</sequence>
<reference evidence="1 3" key="1">
    <citation type="submission" date="2017-12" db="EMBL/GenBank/DDBJ databases">
        <title>Genomic Encyclopedia of Type Strains, Phase III (KMG-III): the genomes of soil and plant-associated and newly described type strains.</title>
        <authorList>
            <person name="Whitman W."/>
        </authorList>
    </citation>
    <scope>NUCLEOTIDE SEQUENCE [LARGE SCALE GENOMIC DNA]</scope>
    <source>
        <strain evidence="1 3">IP-10</strain>
    </source>
</reference>
<dbReference type="EMBL" id="RCCB01000010">
    <property type="protein sequence ID" value="RLJ35346.1"/>
    <property type="molecule type" value="Genomic_DNA"/>
</dbReference>
<evidence type="ECO:0000313" key="3">
    <source>
        <dbReference type="Proteomes" id="UP000233767"/>
    </source>
</evidence>
<organism evidence="2 4">
    <name type="scientific">Flavobacterium lindanitolerans</name>
    <dbReference type="NCBI Taxonomy" id="428988"/>
    <lineage>
        <taxon>Bacteria</taxon>
        <taxon>Pseudomonadati</taxon>
        <taxon>Bacteroidota</taxon>
        <taxon>Flavobacteriia</taxon>
        <taxon>Flavobacteriales</taxon>
        <taxon>Flavobacteriaceae</taxon>
        <taxon>Flavobacterium</taxon>
    </lineage>
</organism>
<reference evidence="2 4" key="2">
    <citation type="submission" date="2018-10" db="EMBL/GenBank/DDBJ databases">
        <title>Genomic Encyclopedia of Archaeal and Bacterial Type Strains, Phase II (KMG-II): from individual species to whole genera.</title>
        <authorList>
            <person name="Goeker M."/>
        </authorList>
    </citation>
    <scope>NUCLEOTIDE SEQUENCE [LARGE SCALE GENOMIC DNA]</scope>
    <source>
        <strain evidence="2 4">DSM 21886</strain>
    </source>
</reference>
<keyword evidence="3" id="KW-1185">Reference proteome</keyword>
<name>A0A497V7P3_9FLAO</name>
<dbReference type="RefSeq" id="WP_143394991.1">
    <property type="nucleotide sequence ID" value="NZ_PJND01000007.1"/>
</dbReference>
<dbReference type="AlphaFoldDB" id="A0A497V7P3"/>
<evidence type="ECO:0000313" key="1">
    <source>
        <dbReference type="EMBL" id="PKW29152.1"/>
    </source>
</evidence>
<evidence type="ECO:0000313" key="4">
    <source>
        <dbReference type="Proteomes" id="UP000275027"/>
    </source>
</evidence>
<protein>
    <submittedName>
        <fullName evidence="2">Uncharacterized protein</fullName>
    </submittedName>
</protein>
<accession>A0A497V7P3</accession>
<dbReference type="PROSITE" id="PS51257">
    <property type="entry name" value="PROKAR_LIPOPROTEIN"/>
    <property type="match status" value="1"/>
</dbReference>
<dbReference type="EMBL" id="PJND01000007">
    <property type="protein sequence ID" value="PKW29152.1"/>
    <property type="molecule type" value="Genomic_DNA"/>
</dbReference>
<proteinExistence type="predicted"/>
<evidence type="ECO:0000313" key="2">
    <source>
        <dbReference type="EMBL" id="RLJ35346.1"/>
    </source>
</evidence>
<dbReference type="Proteomes" id="UP000275027">
    <property type="component" value="Unassembled WGS sequence"/>
</dbReference>